<sequence length="317" mass="35414">MRVQSIATFRWASRGLYEVNFLWAHVSRAHSQHCSFGPSDLPSLSNLRRLIAILVFIFIFNLWTRNGGNRLRREAFSDHSALAGDSRLPPPRPRSLPAPISQSADLAFSLLFFLLFRHLSRCSLSESSSRAMGSTGPAPKLIKLAVSGVTEILRVLSPAKDGSSEGVSDDEQDGVSASSVDDVVMILTSDYEKAYFVTGVFTSAIYAEDCIFEDPTIRFRGKGLYERNLKLLVPFFDRPSIMLHSIQKGDDETYILAGWKLRTYLKLPWRPLISIDGKTVYELDDNFAIVRHAESWNVSALEAIGQIFTPSFGRSSD</sequence>
<dbReference type="InParanoid" id="A0A059D2D9"/>
<evidence type="ECO:0000313" key="1">
    <source>
        <dbReference type="EMBL" id="KCW84888.1"/>
    </source>
</evidence>
<gene>
    <name evidence="1" type="ORF">EUGRSUZ_B01715</name>
</gene>
<dbReference type="STRING" id="71139.A0A059D2D9"/>
<organism evidence="1">
    <name type="scientific">Eucalyptus grandis</name>
    <name type="common">Flooded gum</name>
    <dbReference type="NCBI Taxonomy" id="71139"/>
    <lineage>
        <taxon>Eukaryota</taxon>
        <taxon>Viridiplantae</taxon>
        <taxon>Streptophyta</taxon>
        <taxon>Embryophyta</taxon>
        <taxon>Tracheophyta</taxon>
        <taxon>Spermatophyta</taxon>
        <taxon>Magnoliopsida</taxon>
        <taxon>eudicotyledons</taxon>
        <taxon>Gunneridae</taxon>
        <taxon>Pentapetalae</taxon>
        <taxon>rosids</taxon>
        <taxon>malvids</taxon>
        <taxon>Myrtales</taxon>
        <taxon>Myrtaceae</taxon>
        <taxon>Myrtoideae</taxon>
        <taxon>Eucalypteae</taxon>
        <taxon>Eucalyptus</taxon>
    </lineage>
</organism>
<proteinExistence type="predicted"/>
<dbReference type="AlphaFoldDB" id="A0A059D2D9"/>
<dbReference type="PANTHER" id="PTHR34123">
    <property type="entry name" value="OS04G0578200 PROTEIN"/>
    <property type="match status" value="1"/>
</dbReference>
<dbReference type="Pfam" id="PF10184">
    <property type="entry name" value="DUF2358"/>
    <property type="match status" value="1"/>
</dbReference>
<protein>
    <submittedName>
        <fullName evidence="1">Uncharacterized protein</fullName>
    </submittedName>
</protein>
<dbReference type="InterPro" id="IPR018790">
    <property type="entry name" value="DUF2358"/>
</dbReference>
<dbReference type="EMBL" id="KK198754">
    <property type="protein sequence ID" value="KCW84888.1"/>
    <property type="molecule type" value="Genomic_DNA"/>
</dbReference>
<accession>A0A059D2D9</accession>
<dbReference type="SUPFAM" id="SSF54427">
    <property type="entry name" value="NTF2-like"/>
    <property type="match status" value="1"/>
</dbReference>
<reference evidence="1" key="1">
    <citation type="submission" date="2013-07" db="EMBL/GenBank/DDBJ databases">
        <title>The genome of Eucalyptus grandis.</title>
        <authorList>
            <person name="Schmutz J."/>
            <person name="Hayes R."/>
            <person name="Myburg A."/>
            <person name="Tuskan G."/>
            <person name="Grattapaglia D."/>
            <person name="Rokhsar D.S."/>
        </authorList>
    </citation>
    <scope>NUCLEOTIDE SEQUENCE</scope>
    <source>
        <tissue evidence="1">Leaf extractions</tissue>
    </source>
</reference>
<dbReference type="InterPro" id="IPR032710">
    <property type="entry name" value="NTF2-like_dom_sf"/>
</dbReference>
<name>A0A059D2D9_EUCGR</name>
<dbReference type="Gramene" id="KCW84888">
    <property type="protein sequence ID" value="KCW84888"/>
    <property type="gene ID" value="EUGRSUZ_B01715"/>
</dbReference>
<dbReference type="PANTHER" id="PTHR34123:SF4">
    <property type="entry name" value="PHOSPHORIBOSYLTRANSFERASE-LIKE PROTEIN, PUTATIVE (DUF2358)-RELATED"/>
    <property type="match status" value="1"/>
</dbReference>